<sequence length="127" mass="13542">MPTPGPDGGWFDARTDLIRPRLCQDRNSFAVNGPLVPGVTSADLALMGGTHQLAADGYRDLLAVAPDVPAALVGLGLALAARGTWPAVRALLHRPELVRAVHRELRSSTDSMPAIEVIAWGFGRFIH</sequence>
<name>A0A428WL96_AMYBA</name>
<dbReference type="RefSeq" id="WP_020638851.1">
    <property type="nucleotide sequence ID" value="NZ_QHHU01000023.1"/>
</dbReference>
<dbReference type="InterPro" id="IPR011990">
    <property type="entry name" value="TPR-like_helical_dom_sf"/>
</dbReference>
<evidence type="ECO:0000313" key="2">
    <source>
        <dbReference type="Proteomes" id="UP000286716"/>
    </source>
</evidence>
<evidence type="ECO:0000313" key="1">
    <source>
        <dbReference type="EMBL" id="RSM43823.1"/>
    </source>
</evidence>
<accession>A0A428WL96</accession>
<dbReference type="SUPFAM" id="SSF48452">
    <property type="entry name" value="TPR-like"/>
    <property type="match status" value="1"/>
</dbReference>
<organism evidence="1 2">
    <name type="scientific">Amycolatopsis balhimycina DSM 5908</name>
    <dbReference type="NCBI Taxonomy" id="1081091"/>
    <lineage>
        <taxon>Bacteria</taxon>
        <taxon>Bacillati</taxon>
        <taxon>Actinomycetota</taxon>
        <taxon>Actinomycetes</taxon>
        <taxon>Pseudonocardiales</taxon>
        <taxon>Pseudonocardiaceae</taxon>
        <taxon>Amycolatopsis</taxon>
    </lineage>
</organism>
<reference evidence="1 2" key="1">
    <citation type="submission" date="2018-05" db="EMBL/GenBank/DDBJ databases">
        <title>Evolution of GPA BGCs.</title>
        <authorList>
            <person name="Waglechner N."/>
            <person name="Wright G.D."/>
        </authorList>
    </citation>
    <scope>NUCLEOTIDE SEQUENCE [LARGE SCALE GENOMIC DNA]</scope>
    <source>
        <strain evidence="1 2">DSM 5908</strain>
    </source>
</reference>
<dbReference type="AlphaFoldDB" id="A0A428WL96"/>
<dbReference type="OrthoDB" id="796761at2"/>
<dbReference type="Proteomes" id="UP000286716">
    <property type="component" value="Unassembled WGS sequence"/>
</dbReference>
<dbReference type="EMBL" id="QHHU01000023">
    <property type="protein sequence ID" value="RSM43823.1"/>
    <property type="molecule type" value="Genomic_DNA"/>
</dbReference>
<keyword evidence="2" id="KW-1185">Reference proteome</keyword>
<protein>
    <submittedName>
        <fullName evidence="1">Uncharacterized protein</fullName>
    </submittedName>
</protein>
<comment type="caution">
    <text evidence="1">The sequence shown here is derived from an EMBL/GenBank/DDBJ whole genome shotgun (WGS) entry which is preliminary data.</text>
</comment>
<gene>
    <name evidence="1" type="ORF">DMA12_18305</name>
</gene>
<proteinExistence type="predicted"/>